<dbReference type="AlphaFoldDB" id="A0A1H8P2X6"/>
<dbReference type="Proteomes" id="UP000198761">
    <property type="component" value="Unassembled WGS sequence"/>
</dbReference>
<dbReference type="InterPro" id="IPR055385">
    <property type="entry name" value="GpJ_HDII-ins2"/>
</dbReference>
<evidence type="ECO:0000259" key="2">
    <source>
        <dbReference type="Pfam" id="PF24801"/>
    </source>
</evidence>
<dbReference type="RefSeq" id="WP_091303890.1">
    <property type="nucleotide sequence ID" value="NZ_FOCE01000029.1"/>
</dbReference>
<evidence type="ECO:0000313" key="4">
    <source>
        <dbReference type="Proteomes" id="UP000198761"/>
    </source>
</evidence>
<dbReference type="Gene3D" id="2.40.30.20">
    <property type="match status" value="1"/>
</dbReference>
<dbReference type="Pfam" id="PF13550">
    <property type="entry name" value="Phage-tail_3"/>
    <property type="match status" value="1"/>
</dbReference>
<feature type="domain" description="Tip attachment protein J" evidence="1">
    <location>
        <begin position="411"/>
        <end position="558"/>
    </location>
</feature>
<feature type="domain" description="Tip attachment protein J HDII-ins2" evidence="2">
    <location>
        <begin position="192"/>
        <end position="304"/>
    </location>
</feature>
<dbReference type="InterPro" id="IPR032876">
    <property type="entry name" value="J_dom"/>
</dbReference>
<dbReference type="EMBL" id="FOCE01000029">
    <property type="protein sequence ID" value="SEO36306.1"/>
    <property type="molecule type" value="Genomic_DNA"/>
</dbReference>
<gene>
    <name evidence="3" type="ORF">SAMN04488103_1291</name>
</gene>
<feature type="non-terminal residue" evidence="3">
    <location>
        <position position="1"/>
    </location>
</feature>
<dbReference type="Pfam" id="PF24801">
    <property type="entry name" value="FNIII-A_GpJ"/>
    <property type="match status" value="1"/>
</dbReference>
<dbReference type="InterPro" id="IPR023366">
    <property type="entry name" value="ATP_synth_asu-like_sf"/>
</dbReference>
<dbReference type="STRING" id="933059.SAMN04488103_1291"/>
<organism evidence="3 4">
    <name type="scientific">Gemmobacter aquatilis</name>
    <dbReference type="NCBI Taxonomy" id="933059"/>
    <lineage>
        <taxon>Bacteria</taxon>
        <taxon>Pseudomonadati</taxon>
        <taxon>Pseudomonadota</taxon>
        <taxon>Alphaproteobacteria</taxon>
        <taxon>Rhodobacterales</taxon>
        <taxon>Paracoccaceae</taxon>
        <taxon>Gemmobacter</taxon>
    </lineage>
</organism>
<reference evidence="3 4" key="1">
    <citation type="submission" date="2016-10" db="EMBL/GenBank/DDBJ databases">
        <authorList>
            <person name="de Groot N.N."/>
        </authorList>
    </citation>
    <scope>NUCLEOTIDE SEQUENCE [LARGE SCALE GENOMIC DNA]</scope>
    <source>
        <strain evidence="3 4">DSM 3857</strain>
    </source>
</reference>
<dbReference type="NCBIfam" id="NF040662">
    <property type="entry name" value="attach_TipJ_rel"/>
    <property type="match status" value="1"/>
</dbReference>
<accession>A0A1H8P2X6</accession>
<name>A0A1H8P2X6_9RHOB</name>
<evidence type="ECO:0000259" key="1">
    <source>
        <dbReference type="Pfam" id="PF13550"/>
    </source>
</evidence>
<protein>
    <submittedName>
        <fullName evidence="3">Putative phage tail protein</fullName>
    </submittedName>
</protein>
<sequence length="809" mass="86322">LLPAAKGKVSHGSVLNENYAATRVTSGWKSTRLLAYPDFAAQPYTEFAGGEQYLYQLLCLGAGQYDVEELRIEDTPVTSFEEIEYEVVAPGGDVTLFPTAVVTSVEVSGQDLGGAKTGTWAQSGTTITVTETAHGRAVGQALQLEFTTGSGPTGVYAIATVTGVDTYTVTAASSATASGDVTVRSVLGGIKGFTASAADTMATHLAVDLVLPRGLFDLGSSGKLNDQSLRVIIQAQQIDANGNALGAWVQIADVTLTDRTSTPIRRSIRRAVSPRGRYAVRAWRVDQKDDDSSIGHDVALAGLRAYLREPEDFGDVTLIAMRMRATNNLSLQASRKVGVIATRKIPIWTGSAWTAPQASRSIAWAIADAARNASYGAALADARIDLASLLVLDAVWAARGDRFDGRFDSAASWWESVARIAQAGRARIFMQGGVLRVVRDGAETLPIAMFSMRNIIKGSFAVDYAMPTAATADAVEVSYYDGTYWTARRVTAKLPGSAAAKPAKMEGFGITGRDHAMREGMYQAASNRYRRRSVKFDAEMAGFIPSIGDLIAVQHDMPAWGAHAEAVAWEAGSLTLTVSEDLTWGAGTHYVGMRRADGSVSGPWEVTAGARADQMVFVTAPDMVPYTASERDRTHLAFGPGTTWAALCKVVGIKPKGLYQVTIEAVPDDPSVHSAEIGQVAAPIRLSALSRRVTRPVVSGLIARRIPGDNTRVLLAWRPAAGAETYQIEMAEGDDPWATAVSWTRISDTSASQIAVLLMHAARTMIRVRGIGLAAGPWVAATLGSLIPEMWNTDATPMWTSDPNPMWSA</sequence>
<proteinExistence type="predicted"/>
<keyword evidence="4" id="KW-1185">Reference proteome</keyword>
<evidence type="ECO:0000313" key="3">
    <source>
        <dbReference type="EMBL" id="SEO36306.1"/>
    </source>
</evidence>